<dbReference type="AlphaFoldDB" id="A0A8D6UAE7"/>
<feature type="domain" description="Tyr recombinase" evidence="4">
    <location>
        <begin position="171"/>
        <end position="367"/>
    </location>
</feature>
<dbReference type="InterPro" id="IPR010998">
    <property type="entry name" value="Integrase_recombinase_N"/>
</dbReference>
<dbReference type="GO" id="GO:0015074">
    <property type="term" value="P:DNA integration"/>
    <property type="evidence" value="ECO:0007669"/>
    <property type="project" value="InterPro"/>
</dbReference>
<sequence length="373" mass="43687">MASKYTGVTKDPKTGTYSYYFKAGVDLATGKPFQKRKRGFPTAKAAHEARTKALQKIQDRGSVSYTQMTFKQFMEIIYIPDFNQRTAKDIEGRNRMIFNEFIQRFGSKKPNNITIQDITIYKNELIQKYSSSYGRRKMAMLKTIFKSAQNYGLIHGDNVMEKVPLIKIEKAEVHYWTKSEFEQFINSLDTSSYMQQFIYTTVWLYFFTGMRVNEGTALYWEDVDFGKKLLSIHHNLHYLNIDNWERSTKLKTESSKRTIGLDDNTLDVLQKWKERQQKHSKIKFVLSYDGNPFPKRSFAYQLKKYSEKAGVPYIKPKGLRHSHASLLINEWNTTPLAIQKRLGHSDVQTTLSVYSHLYPNFDKEITENLKNLI</sequence>
<evidence type="ECO:0000313" key="5">
    <source>
        <dbReference type="EMBL" id="CAD0152012.1"/>
    </source>
</evidence>
<reference evidence="5 6" key="1">
    <citation type="submission" date="2020-06" db="EMBL/GenBank/DDBJ databases">
        <authorList>
            <person name="Chuat V."/>
        </authorList>
    </citation>
    <scope>NUCLEOTIDE SEQUENCE [LARGE SCALE GENOMIC DNA]</scope>
    <source>
        <strain evidence="5">STH_CIRM_998</strain>
    </source>
</reference>
<dbReference type="PANTHER" id="PTHR30349:SF64">
    <property type="entry name" value="PROPHAGE INTEGRASE INTD-RELATED"/>
    <property type="match status" value="1"/>
</dbReference>
<dbReference type="InterPro" id="IPR013762">
    <property type="entry name" value="Integrase-like_cat_sf"/>
</dbReference>
<accession>A0A8D6UAE7</accession>
<dbReference type="Gene3D" id="1.10.443.10">
    <property type="entry name" value="Intergrase catalytic core"/>
    <property type="match status" value="1"/>
</dbReference>
<dbReference type="InterPro" id="IPR002104">
    <property type="entry name" value="Integrase_catalytic"/>
</dbReference>
<dbReference type="GO" id="GO:0006310">
    <property type="term" value="P:DNA recombination"/>
    <property type="evidence" value="ECO:0007669"/>
    <property type="project" value="UniProtKB-KW"/>
</dbReference>
<name>A0A8D6UAE7_STRTR</name>
<protein>
    <submittedName>
        <fullName evidence="5">Site-specific integrase</fullName>
    </submittedName>
</protein>
<evidence type="ECO:0000313" key="6">
    <source>
        <dbReference type="Proteomes" id="UP000509791"/>
    </source>
</evidence>
<dbReference type="PROSITE" id="PS51898">
    <property type="entry name" value="TYR_RECOMBINASE"/>
    <property type="match status" value="1"/>
</dbReference>
<dbReference type="Pfam" id="PF00589">
    <property type="entry name" value="Phage_integrase"/>
    <property type="match status" value="1"/>
</dbReference>
<dbReference type="EMBL" id="LR822027">
    <property type="protein sequence ID" value="CAD0152012.1"/>
    <property type="molecule type" value="Genomic_DNA"/>
</dbReference>
<evidence type="ECO:0000256" key="3">
    <source>
        <dbReference type="ARBA" id="ARBA00023172"/>
    </source>
</evidence>
<dbReference type="Pfam" id="PF14657">
    <property type="entry name" value="Arm-DNA-bind_4"/>
    <property type="match status" value="1"/>
</dbReference>
<gene>
    <name evidence="5" type="ORF">STHERMO_0774</name>
</gene>
<dbReference type="GO" id="GO:0003677">
    <property type="term" value="F:DNA binding"/>
    <property type="evidence" value="ECO:0007669"/>
    <property type="project" value="UniProtKB-KW"/>
</dbReference>
<dbReference type="SUPFAM" id="SSF56349">
    <property type="entry name" value="DNA breaking-rejoining enzymes"/>
    <property type="match status" value="1"/>
</dbReference>
<dbReference type="InterPro" id="IPR028259">
    <property type="entry name" value="AP2-like_int_N"/>
</dbReference>
<dbReference type="InterPro" id="IPR050090">
    <property type="entry name" value="Tyrosine_recombinase_XerCD"/>
</dbReference>
<comment type="similarity">
    <text evidence="1">Belongs to the 'phage' integrase family.</text>
</comment>
<dbReference type="InterPro" id="IPR011010">
    <property type="entry name" value="DNA_brk_join_enz"/>
</dbReference>
<dbReference type="Proteomes" id="UP000509791">
    <property type="component" value="Chromosome"/>
</dbReference>
<evidence type="ECO:0000256" key="2">
    <source>
        <dbReference type="ARBA" id="ARBA00023125"/>
    </source>
</evidence>
<keyword evidence="3" id="KW-0233">DNA recombination</keyword>
<evidence type="ECO:0000256" key="1">
    <source>
        <dbReference type="ARBA" id="ARBA00008857"/>
    </source>
</evidence>
<evidence type="ECO:0000259" key="4">
    <source>
        <dbReference type="PROSITE" id="PS51898"/>
    </source>
</evidence>
<dbReference type="RefSeq" id="WP_010708783.1">
    <property type="nucleotide sequence ID" value="NZ_LR822027.1"/>
</dbReference>
<dbReference type="PANTHER" id="PTHR30349">
    <property type="entry name" value="PHAGE INTEGRASE-RELATED"/>
    <property type="match status" value="1"/>
</dbReference>
<dbReference type="CDD" id="cd01189">
    <property type="entry name" value="INT_ICEBs1_C_like"/>
    <property type="match status" value="1"/>
</dbReference>
<proteinExistence type="inferred from homology"/>
<dbReference type="Gene3D" id="1.10.150.130">
    <property type="match status" value="1"/>
</dbReference>
<keyword evidence="2" id="KW-0238">DNA-binding</keyword>
<organism evidence="5 6">
    <name type="scientific">Streptococcus thermophilus</name>
    <dbReference type="NCBI Taxonomy" id="1308"/>
    <lineage>
        <taxon>Bacteria</taxon>
        <taxon>Bacillati</taxon>
        <taxon>Bacillota</taxon>
        <taxon>Bacilli</taxon>
        <taxon>Lactobacillales</taxon>
        <taxon>Streptococcaceae</taxon>
        <taxon>Streptococcus</taxon>
    </lineage>
</organism>